<feature type="region of interest" description="Disordered" evidence="1">
    <location>
        <begin position="60"/>
        <end position="85"/>
    </location>
</feature>
<feature type="transmembrane region" description="Helical" evidence="2">
    <location>
        <begin position="21"/>
        <end position="37"/>
    </location>
</feature>
<dbReference type="Pfam" id="PF11258">
    <property type="entry name" value="DUF3048"/>
    <property type="match status" value="1"/>
</dbReference>
<feature type="domain" description="DUF3048" evidence="3">
    <location>
        <begin position="90"/>
        <end position="221"/>
    </location>
</feature>
<dbReference type="SUPFAM" id="SSF159774">
    <property type="entry name" value="YerB-like"/>
    <property type="match status" value="1"/>
</dbReference>
<accession>A0A1E5G255</accession>
<keyword evidence="2" id="KW-1133">Transmembrane helix</keyword>
<name>A0A1E5G255_9FIRM</name>
<keyword evidence="2" id="KW-0472">Membrane</keyword>
<evidence type="ECO:0000259" key="4">
    <source>
        <dbReference type="Pfam" id="PF17479"/>
    </source>
</evidence>
<sequence length="367" mass="41826">MKKQLQRLVEQWNQLATHWKVALAVGIVIMLITPLAMCTRSETADTIPQIEEPEEIEVVEPVEEEPEEVEEEPKEPNYRAPLTYEGMDRPVNKRPYAVLIENSPQARPQSGLDKADIVYEVLAEGSITRFIAIYQSQFPESIGPIRSARKYMLDIAGYYDAVIVHAGGSPGALEQIRRQQLPSLSEIINGAYFKRESFRRAPHNVYSNVELLDKGVEARNYRQTYNLPEIPFALDKEIRGEDVTEVLIPYSSTYQVKYRYSDLTGNYHRFINNMAHTDLVTNQQLQATNVFIVFARHSVMDNEGRLNINLESSGRGYALQQGTVQEVTWRHEGGVVRYYVGGQEIERLPGNTWVQIVPDIVAVSIQQ</sequence>
<dbReference type="InterPro" id="IPR023158">
    <property type="entry name" value="YerB-like_sf"/>
</dbReference>
<evidence type="ECO:0000256" key="1">
    <source>
        <dbReference type="SAM" id="MobiDB-lite"/>
    </source>
</evidence>
<evidence type="ECO:0000313" key="5">
    <source>
        <dbReference type="EMBL" id="OEF97024.1"/>
    </source>
</evidence>
<keyword evidence="2" id="KW-0812">Transmembrane</keyword>
<feature type="compositionally biased region" description="Acidic residues" evidence="1">
    <location>
        <begin position="60"/>
        <end position="73"/>
    </location>
</feature>
<organism evidence="5 6">
    <name type="scientific">Desulfuribacillus alkaliarsenatis</name>
    <dbReference type="NCBI Taxonomy" id="766136"/>
    <lineage>
        <taxon>Bacteria</taxon>
        <taxon>Bacillati</taxon>
        <taxon>Bacillota</taxon>
        <taxon>Desulfuribacillia</taxon>
        <taxon>Desulfuribacillales</taxon>
        <taxon>Desulfuribacillaceae</taxon>
        <taxon>Desulfuribacillus</taxon>
    </lineage>
</organism>
<feature type="domain" description="DUF3048" evidence="4">
    <location>
        <begin position="248"/>
        <end position="354"/>
    </location>
</feature>
<evidence type="ECO:0000313" key="6">
    <source>
        <dbReference type="Proteomes" id="UP000094296"/>
    </source>
</evidence>
<evidence type="ECO:0008006" key="7">
    <source>
        <dbReference type="Google" id="ProtNLM"/>
    </source>
</evidence>
<dbReference type="STRING" id="766136.BHF68_05340"/>
<reference evidence="5 6" key="1">
    <citation type="submission" date="2016-09" db="EMBL/GenBank/DDBJ databases">
        <title>Draft genome sequence for the type strain of Desulfuribacillus alkaliarsenatis AHT28, an obligately anaerobic, sulfidogenic bacterium isolated from Russian soda lake sediments.</title>
        <authorList>
            <person name="Abin C.A."/>
            <person name="Hollibaugh J.T."/>
        </authorList>
    </citation>
    <scope>NUCLEOTIDE SEQUENCE [LARGE SCALE GENOMIC DNA]</scope>
    <source>
        <strain evidence="5 6">AHT28</strain>
    </source>
</reference>
<dbReference type="RefSeq" id="WP_069643070.1">
    <property type="nucleotide sequence ID" value="NZ_MIJE01000022.1"/>
</dbReference>
<dbReference type="Gene3D" id="3.50.90.10">
    <property type="entry name" value="YerB-like"/>
    <property type="match status" value="1"/>
</dbReference>
<protein>
    <recommendedName>
        <fullName evidence="7">Lipoprotein YerB</fullName>
    </recommendedName>
</protein>
<proteinExistence type="predicted"/>
<dbReference type="OrthoDB" id="9779102at2"/>
<dbReference type="Pfam" id="PF17479">
    <property type="entry name" value="DUF3048_C"/>
    <property type="match status" value="1"/>
</dbReference>
<dbReference type="InterPro" id="IPR021416">
    <property type="entry name" value="DUF3048_N"/>
</dbReference>
<dbReference type="EMBL" id="MIJE01000022">
    <property type="protein sequence ID" value="OEF97024.1"/>
    <property type="molecule type" value="Genomic_DNA"/>
</dbReference>
<dbReference type="Proteomes" id="UP000094296">
    <property type="component" value="Unassembled WGS sequence"/>
</dbReference>
<evidence type="ECO:0000259" key="3">
    <source>
        <dbReference type="Pfam" id="PF11258"/>
    </source>
</evidence>
<dbReference type="InterPro" id="IPR035328">
    <property type="entry name" value="DUF3048_C"/>
</dbReference>
<comment type="caution">
    <text evidence="5">The sequence shown here is derived from an EMBL/GenBank/DDBJ whole genome shotgun (WGS) entry which is preliminary data.</text>
</comment>
<gene>
    <name evidence="5" type="ORF">BHF68_05340</name>
</gene>
<evidence type="ECO:0000256" key="2">
    <source>
        <dbReference type="SAM" id="Phobius"/>
    </source>
</evidence>
<dbReference type="AlphaFoldDB" id="A0A1E5G255"/>
<keyword evidence="6" id="KW-1185">Reference proteome</keyword>